<evidence type="ECO:0000256" key="1">
    <source>
        <dbReference type="ARBA" id="ARBA00023002"/>
    </source>
</evidence>
<gene>
    <name evidence="3" type="primary">glpA</name>
    <name evidence="3" type="ORF">Mal48_10820</name>
</gene>
<organism evidence="3 4">
    <name type="scientific">Thalassoglobus polymorphus</name>
    <dbReference type="NCBI Taxonomy" id="2527994"/>
    <lineage>
        <taxon>Bacteria</taxon>
        <taxon>Pseudomonadati</taxon>
        <taxon>Planctomycetota</taxon>
        <taxon>Planctomycetia</taxon>
        <taxon>Planctomycetales</taxon>
        <taxon>Planctomycetaceae</taxon>
        <taxon>Thalassoglobus</taxon>
    </lineage>
</organism>
<dbReference type="Gene3D" id="3.50.50.60">
    <property type="entry name" value="FAD/NAD(P)-binding domain"/>
    <property type="match status" value="1"/>
</dbReference>
<dbReference type="OrthoDB" id="571248at2"/>
<dbReference type="EC" id="1.1.5.3" evidence="3"/>
<name>A0A517QJM4_9PLAN</name>
<evidence type="ECO:0000313" key="4">
    <source>
        <dbReference type="Proteomes" id="UP000315724"/>
    </source>
</evidence>
<dbReference type="InterPro" id="IPR036188">
    <property type="entry name" value="FAD/NAD-bd_sf"/>
</dbReference>
<dbReference type="Proteomes" id="UP000315724">
    <property type="component" value="Chromosome"/>
</dbReference>
<keyword evidence="4" id="KW-1185">Reference proteome</keyword>
<dbReference type="GO" id="GO:0005737">
    <property type="term" value="C:cytoplasm"/>
    <property type="evidence" value="ECO:0007669"/>
    <property type="project" value="TreeGrafter"/>
</dbReference>
<dbReference type="PANTHER" id="PTHR13847">
    <property type="entry name" value="SARCOSINE DEHYDROGENASE-RELATED"/>
    <property type="match status" value="1"/>
</dbReference>
<dbReference type="KEGG" id="tpol:Mal48_10820"/>
<feature type="domain" description="FAD dependent oxidoreductase" evidence="2">
    <location>
        <begin position="9"/>
        <end position="315"/>
    </location>
</feature>
<protein>
    <submittedName>
        <fullName evidence="3">Anaerobic glycerol-3-phosphate dehydrogenase subunit A</fullName>
        <ecNumber evidence="3">1.1.5.3</ecNumber>
    </submittedName>
</protein>
<dbReference type="GO" id="GO:0004368">
    <property type="term" value="F:glycerol-3-phosphate dehydrogenase (quinone) activity"/>
    <property type="evidence" value="ECO:0007669"/>
    <property type="project" value="UniProtKB-EC"/>
</dbReference>
<dbReference type="AlphaFoldDB" id="A0A517QJM4"/>
<dbReference type="Pfam" id="PF01266">
    <property type="entry name" value="DAO"/>
    <property type="match status" value="1"/>
</dbReference>
<reference evidence="3 4" key="1">
    <citation type="submission" date="2019-02" db="EMBL/GenBank/DDBJ databases">
        <title>Deep-cultivation of Planctomycetes and their phenomic and genomic characterization uncovers novel biology.</title>
        <authorList>
            <person name="Wiegand S."/>
            <person name="Jogler M."/>
            <person name="Boedeker C."/>
            <person name="Pinto D."/>
            <person name="Vollmers J."/>
            <person name="Rivas-Marin E."/>
            <person name="Kohn T."/>
            <person name="Peeters S.H."/>
            <person name="Heuer A."/>
            <person name="Rast P."/>
            <person name="Oberbeckmann S."/>
            <person name="Bunk B."/>
            <person name="Jeske O."/>
            <person name="Meyerdierks A."/>
            <person name="Storesund J.E."/>
            <person name="Kallscheuer N."/>
            <person name="Luecker S."/>
            <person name="Lage O.M."/>
            <person name="Pohl T."/>
            <person name="Merkel B.J."/>
            <person name="Hornburger P."/>
            <person name="Mueller R.-W."/>
            <person name="Bruemmer F."/>
            <person name="Labrenz M."/>
            <person name="Spormann A.M."/>
            <person name="Op den Camp H."/>
            <person name="Overmann J."/>
            <person name="Amann R."/>
            <person name="Jetten M.S.M."/>
            <person name="Mascher T."/>
            <person name="Medema M.H."/>
            <person name="Devos D.P."/>
            <person name="Kaster A.-K."/>
            <person name="Ovreas L."/>
            <person name="Rohde M."/>
            <person name="Galperin M.Y."/>
            <person name="Jogler C."/>
        </authorList>
    </citation>
    <scope>NUCLEOTIDE SEQUENCE [LARGE SCALE GENOMIC DNA]</scope>
    <source>
        <strain evidence="3 4">Mal48</strain>
    </source>
</reference>
<keyword evidence="1 3" id="KW-0560">Oxidoreductase</keyword>
<dbReference type="RefSeq" id="WP_145196726.1">
    <property type="nucleotide sequence ID" value="NZ_CP036267.1"/>
</dbReference>
<dbReference type="EMBL" id="CP036267">
    <property type="protein sequence ID" value="QDT31846.1"/>
    <property type="molecule type" value="Genomic_DNA"/>
</dbReference>
<dbReference type="Gene3D" id="3.30.9.10">
    <property type="entry name" value="D-Amino Acid Oxidase, subunit A, domain 2"/>
    <property type="match status" value="1"/>
</dbReference>
<dbReference type="InterPro" id="IPR006076">
    <property type="entry name" value="FAD-dep_OxRdtase"/>
</dbReference>
<evidence type="ECO:0000259" key="2">
    <source>
        <dbReference type="Pfam" id="PF01266"/>
    </source>
</evidence>
<accession>A0A517QJM4</accession>
<evidence type="ECO:0000313" key="3">
    <source>
        <dbReference type="EMBL" id="QDT31846.1"/>
    </source>
</evidence>
<dbReference type="SUPFAM" id="SSF51905">
    <property type="entry name" value="FAD/NAD(P)-binding domain"/>
    <property type="match status" value="1"/>
</dbReference>
<dbReference type="PANTHER" id="PTHR13847:SF289">
    <property type="entry name" value="GLYCINE OXIDASE"/>
    <property type="match status" value="1"/>
</dbReference>
<sequence length="387" mass="43060">MAANSHVERILIVGGGFSGLASATQLSQAGFPVTLLETSKLGHAASTENQGWLYSGASFAQIDNELATRCHKSLLQTVQFCPECLEPEMAPMIFGSMNDSDRQKWTSAWDAANLPYRELTEGEASWNMPQVDRKKISWLLRLPDRSFRPHVLLDALSVAARAAGVEIRSGTFVSKLLTDKKQVYGVELGTGEELRGQLVILAVGAASRKSFYPLFENVAGEQPDYELVYVKSHLLAIEPVLSLDPFHLVDQEGFNHVPHESGSVFGSERWKVVQEPKDTTVNPEEIRIIEERVKRLLPGAFENAQQRKEWAGITVQALHPEEINPTHVFRPTIIDHATQPKRFENVISIFPGRATLWADLAENVGDFVSEKVKRSSSKTATPPWMFT</sequence>
<proteinExistence type="predicted"/>